<dbReference type="PRINTS" id="PR00463">
    <property type="entry name" value="EP450I"/>
</dbReference>
<dbReference type="AlphaFoldDB" id="A0A922EMA8"/>
<dbReference type="InterPro" id="IPR001128">
    <property type="entry name" value="Cyt_P450"/>
</dbReference>
<dbReference type="PROSITE" id="PS00086">
    <property type="entry name" value="CYTOCHROME_P450"/>
    <property type="match status" value="1"/>
</dbReference>
<comment type="caution">
    <text evidence="11">The sequence shown here is derived from an EMBL/GenBank/DDBJ whole genome shotgun (WGS) entry which is preliminary data.</text>
</comment>
<evidence type="ECO:0000256" key="9">
    <source>
        <dbReference type="RuleBase" id="RU000461"/>
    </source>
</evidence>
<dbReference type="GO" id="GO:0016705">
    <property type="term" value="F:oxidoreductase activity, acting on paired donors, with incorporation or reduction of molecular oxygen"/>
    <property type="evidence" value="ECO:0007669"/>
    <property type="project" value="InterPro"/>
</dbReference>
<keyword evidence="7 9" id="KW-0503">Monooxygenase</keyword>
<dbReference type="Pfam" id="PF00067">
    <property type="entry name" value="p450"/>
    <property type="match status" value="1"/>
</dbReference>
<accession>A0A922EMA8</accession>
<name>A0A922EMA8_CARIL</name>
<evidence type="ECO:0000313" key="12">
    <source>
        <dbReference type="Proteomes" id="UP000811246"/>
    </source>
</evidence>
<dbReference type="GO" id="GO:0005506">
    <property type="term" value="F:iron ion binding"/>
    <property type="evidence" value="ECO:0007669"/>
    <property type="project" value="InterPro"/>
</dbReference>
<evidence type="ECO:0000256" key="3">
    <source>
        <dbReference type="ARBA" id="ARBA00022617"/>
    </source>
</evidence>
<dbReference type="InterPro" id="IPR017972">
    <property type="entry name" value="Cyt_P450_CS"/>
</dbReference>
<dbReference type="EMBL" id="CM031831">
    <property type="protein sequence ID" value="KAG6704636.1"/>
    <property type="molecule type" value="Genomic_DNA"/>
</dbReference>
<evidence type="ECO:0000256" key="6">
    <source>
        <dbReference type="ARBA" id="ARBA00023004"/>
    </source>
</evidence>
<evidence type="ECO:0000256" key="2">
    <source>
        <dbReference type="ARBA" id="ARBA00010617"/>
    </source>
</evidence>
<feature type="binding site" description="axial binding residue" evidence="8">
    <location>
        <position position="416"/>
    </location>
    <ligand>
        <name>heme</name>
        <dbReference type="ChEBI" id="CHEBI:30413"/>
    </ligand>
    <ligandPart>
        <name>Fe</name>
        <dbReference type="ChEBI" id="CHEBI:18248"/>
    </ligandPart>
</feature>
<dbReference type="InterPro" id="IPR036396">
    <property type="entry name" value="Cyt_P450_sf"/>
</dbReference>
<gene>
    <name evidence="11" type="ORF">I3842_07G141700</name>
</gene>
<dbReference type="SUPFAM" id="SSF48264">
    <property type="entry name" value="Cytochrome P450"/>
    <property type="match status" value="1"/>
</dbReference>
<dbReference type="Proteomes" id="UP000811246">
    <property type="component" value="Chromosome 7"/>
</dbReference>
<dbReference type="InterPro" id="IPR002401">
    <property type="entry name" value="Cyt_P450_E_grp-I"/>
</dbReference>
<evidence type="ECO:0000256" key="4">
    <source>
        <dbReference type="ARBA" id="ARBA00022723"/>
    </source>
</evidence>
<keyword evidence="3 8" id="KW-0349">Heme</keyword>
<keyword evidence="10" id="KW-0812">Transmembrane</keyword>
<dbReference type="PANTHER" id="PTHR24296">
    <property type="entry name" value="CYTOCHROME P450"/>
    <property type="match status" value="1"/>
</dbReference>
<sequence>MAILGYSVMLLGLLCFLFLGHWKVRNKSSPITNWPVLGMVPGLLCNAFHMYESIDRVLKHYGGTVEVKGPYDPMNVHHILSKNFFNYEKGSEIREILEPLADGIINSDSDWWTFQRKTMRSIVKNSKFELFVEKVVREKMVDGLIPFLDHISKLEIEVDLQEVFKRFTFDNSCLMVLGFDPVSLSVDFPKRKHAKAFDEIEEATIYRHILPKWCWKIQRWLQLGQEKKLRKAWETFDGFLNRCEEAEFNLLTAYLLLEDKEGSCNKGGSTNKFLRDTAFNLMAAGSDTIGMALTWFLWLLATHPSVETKILDEMKEIILVKDDKKWGCFGIKDLDRQVYLHAALCEALRLYTVVAFDPRTAVGPDVLPSGHHVAPSTKIIICLYAMGRMEEIWEQGIIISVPSYKFSAFGGGPRSCLGKAMAFTQMKMVATAVIWNYHIRVVEGHSVSPAVSVVLNMKHGLKVRVNKRSA</sequence>
<keyword evidence="4 8" id="KW-0479">Metal-binding</keyword>
<dbReference type="GO" id="GO:0020037">
    <property type="term" value="F:heme binding"/>
    <property type="evidence" value="ECO:0007669"/>
    <property type="project" value="InterPro"/>
</dbReference>
<keyword evidence="10" id="KW-1133">Transmembrane helix</keyword>
<reference evidence="11" key="1">
    <citation type="submission" date="2021-01" db="EMBL/GenBank/DDBJ databases">
        <authorList>
            <person name="Lovell J.T."/>
            <person name="Bentley N."/>
            <person name="Bhattarai G."/>
            <person name="Jenkins J.W."/>
            <person name="Sreedasyam A."/>
            <person name="Alarcon Y."/>
            <person name="Bock C."/>
            <person name="Boston L."/>
            <person name="Carlson J."/>
            <person name="Cervantes K."/>
            <person name="Clermont K."/>
            <person name="Krom N."/>
            <person name="Kubenka K."/>
            <person name="Mamidi S."/>
            <person name="Mattison C."/>
            <person name="Monteros M."/>
            <person name="Pisani C."/>
            <person name="Plott C."/>
            <person name="Rajasekar S."/>
            <person name="Rhein H.S."/>
            <person name="Rohla C."/>
            <person name="Song M."/>
            <person name="Hilaire R.S."/>
            <person name="Shu S."/>
            <person name="Wells L."/>
            <person name="Wang X."/>
            <person name="Webber J."/>
            <person name="Heerema R.J."/>
            <person name="Klein P."/>
            <person name="Conner P."/>
            <person name="Grauke L."/>
            <person name="Grimwood J."/>
            <person name="Schmutz J."/>
            <person name="Randall J.J."/>
        </authorList>
    </citation>
    <scope>NUCLEOTIDE SEQUENCE</scope>
    <source>
        <tissue evidence="11">Leaf</tissue>
    </source>
</reference>
<keyword evidence="10" id="KW-0472">Membrane</keyword>
<comment type="similarity">
    <text evidence="2 9">Belongs to the cytochrome P450 family.</text>
</comment>
<feature type="transmembrane region" description="Helical" evidence="10">
    <location>
        <begin position="6"/>
        <end position="22"/>
    </location>
</feature>
<evidence type="ECO:0000313" key="11">
    <source>
        <dbReference type="EMBL" id="KAG6704636.1"/>
    </source>
</evidence>
<evidence type="ECO:0000256" key="1">
    <source>
        <dbReference type="ARBA" id="ARBA00001971"/>
    </source>
</evidence>
<dbReference type="Gene3D" id="1.10.630.10">
    <property type="entry name" value="Cytochrome P450"/>
    <property type="match status" value="1"/>
</dbReference>
<proteinExistence type="inferred from homology"/>
<dbReference type="CDD" id="cd11064">
    <property type="entry name" value="CYP86A"/>
    <property type="match status" value="1"/>
</dbReference>
<keyword evidence="6 8" id="KW-0408">Iron</keyword>
<comment type="cofactor">
    <cofactor evidence="1 8">
        <name>heme</name>
        <dbReference type="ChEBI" id="CHEBI:30413"/>
    </cofactor>
</comment>
<dbReference type="GO" id="GO:0006629">
    <property type="term" value="P:lipid metabolic process"/>
    <property type="evidence" value="ECO:0007669"/>
    <property type="project" value="UniProtKB-ARBA"/>
</dbReference>
<evidence type="ECO:0000256" key="8">
    <source>
        <dbReference type="PIRSR" id="PIRSR602401-1"/>
    </source>
</evidence>
<dbReference type="OrthoDB" id="1470350at2759"/>
<evidence type="ECO:0000256" key="10">
    <source>
        <dbReference type="SAM" id="Phobius"/>
    </source>
</evidence>
<organism evidence="11 12">
    <name type="scientific">Carya illinoinensis</name>
    <name type="common">Pecan</name>
    <dbReference type="NCBI Taxonomy" id="32201"/>
    <lineage>
        <taxon>Eukaryota</taxon>
        <taxon>Viridiplantae</taxon>
        <taxon>Streptophyta</taxon>
        <taxon>Embryophyta</taxon>
        <taxon>Tracheophyta</taxon>
        <taxon>Spermatophyta</taxon>
        <taxon>Magnoliopsida</taxon>
        <taxon>eudicotyledons</taxon>
        <taxon>Gunneridae</taxon>
        <taxon>Pentapetalae</taxon>
        <taxon>rosids</taxon>
        <taxon>fabids</taxon>
        <taxon>Fagales</taxon>
        <taxon>Juglandaceae</taxon>
        <taxon>Carya</taxon>
    </lineage>
</organism>
<dbReference type="GO" id="GO:0004497">
    <property type="term" value="F:monooxygenase activity"/>
    <property type="evidence" value="ECO:0007669"/>
    <property type="project" value="UniProtKB-KW"/>
</dbReference>
<evidence type="ECO:0008006" key="13">
    <source>
        <dbReference type="Google" id="ProtNLM"/>
    </source>
</evidence>
<protein>
    <recommendedName>
        <fullName evidence="13">Cytochrome P450</fullName>
    </recommendedName>
</protein>
<evidence type="ECO:0000256" key="7">
    <source>
        <dbReference type="ARBA" id="ARBA00023033"/>
    </source>
</evidence>
<evidence type="ECO:0000256" key="5">
    <source>
        <dbReference type="ARBA" id="ARBA00023002"/>
    </source>
</evidence>
<dbReference type="PRINTS" id="PR00385">
    <property type="entry name" value="P450"/>
</dbReference>
<keyword evidence="5 9" id="KW-0560">Oxidoreductase</keyword>